<dbReference type="PANTHER" id="PTHR43094">
    <property type="entry name" value="AMINOTRANSFERASE"/>
    <property type="match status" value="1"/>
</dbReference>
<feature type="domain" description="ABC transmembrane type-1" evidence="7">
    <location>
        <begin position="1"/>
        <end position="127"/>
    </location>
</feature>
<sequence length="649" mass="70686">MEFFDAPENQTGSILVSLERHMNRVGQMLGIQLGNSTGAIFTCILSVCFSFFGSWVLALLLLGMLPICGFLGLAVAACATRVDPENERAYAKAGKETAEAATAIRTVRALGAEEHTMEILNESLDVLAMMNALAEGAQNAAQAQSQHPERRMSTWGKLSSTAGADGHPWVNARYLGENYDQLPMPSEDNGTGKPSEAHWRSEWSAAELRDAADEHVMLSWTASNPVKALPVIERGEGVYLYDTHGKKYLDWTSQAVCVNLGHTVPDAVKQGINDQLDSLPYVYGGLGLAPVRAKLAKLLAEICPGDLNGFLFPSGGGEANEAAIRLARLYTRKHKIFTQYRSYHGSSASSLGATGDFRRKFAESGQNGFVKFFNPQPSGFSWGTTDASATARTLACLEDQILAEGPETVAAILVESIVGAGGVLVPPEGYMEGLRSLCDKYEILLICDEVMVGFGRTGNFFGFQHFEGVIPDIVTSAKGLTASFMPLSLVGVRQKIKDHFMTHPLGWGSTFHAHPVALACAYETVKYVLKENVLDNVKKLEPVMLEELERLVLRHDSVRQARGVGLFGCVDLQTPLGQTVQRLGEPSPPAVQKLRQAMFENGLFSLFRPPLLHCSPPLIINEEQLRDGFGRLSKALDTFDEMQNRDCGL</sequence>
<evidence type="ECO:0000256" key="6">
    <source>
        <dbReference type="SAM" id="Phobius"/>
    </source>
</evidence>
<evidence type="ECO:0000259" key="7">
    <source>
        <dbReference type="PROSITE" id="PS50929"/>
    </source>
</evidence>
<dbReference type="SUPFAM" id="SSF53383">
    <property type="entry name" value="PLP-dependent transferases"/>
    <property type="match status" value="1"/>
</dbReference>
<dbReference type="InterPro" id="IPR005814">
    <property type="entry name" value="Aminotrans_3"/>
</dbReference>
<accession>A0A812S5H6</accession>
<keyword evidence="3" id="KW-0663">Pyridoxal phosphate</keyword>
<dbReference type="Pfam" id="PF00202">
    <property type="entry name" value="Aminotran_3"/>
    <property type="match status" value="1"/>
</dbReference>
<dbReference type="Pfam" id="PF00664">
    <property type="entry name" value="ABC_membrane"/>
    <property type="match status" value="1"/>
</dbReference>
<dbReference type="InterPro" id="IPR015421">
    <property type="entry name" value="PyrdxlP-dep_Trfase_major"/>
</dbReference>
<dbReference type="GO" id="GO:0140359">
    <property type="term" value="F:ABC-type transporter activity"/>
    <property type="evidence" value="ECO:0007669"/>
    <property type="project" value="InterPro"/>
</dbReference>
<proteinExistence type="inferred from homology"/>
<dbReference type="Proteomes" id="UP000604046">
    <property type="component" value="Unassembled WGS sequence"/>
</dbReference>
<keyword evidence="5 6" id="KW-0472">Membrane</keyword>
<evidence type="ECO:0000313" key="8">
    <source>
        <dbReference type="EMBL" id="CAE7464897.1"/>
    </source>
</evidence>
<dbReference type="PROSITE" id="PS50929">
    <property type="entry name" value="ABC_TM1F"/>
    <property type="match status" value="1"/>
</dbReference>
<evidence type="ECO:0000256" key="1">
    <source>
        <dbReference type="ARBA" id="ARBA00008954"/>
    </source>
</evidence>
<dbReference type="InterPro" id="IPR036640">
    <property type="entry name" value="ABC1_TM_sf"/>
</dbReference>
<keyword evidence="2 6" id="KW-0812">Transmembrane</keyword>
<dbReference type="Gene3D" id="1.20.1560.10">
    <property type="entry name" value="ABC transporter type 1, transmembrane domain"/>
    <property type="match status" value="1"/>
</dbReference>
<dbReference type="PROSITE" id="PS00600">
    <property type="entry name" value="AA_TRANSFER_CLASS_3"/>
    <property type="match status" value="1"/>
</dbReference>
<dbReference type="AlphaFoldDB" id="A0A812S5H6"/>
<keyword evidence="9" id="KW-1185">Reference proteome</keyword>
<evidence type="ECO:0000256" key="5">
    <source>
        <dbReference type="ARBA" id="ARBA00023136"/>
    </source>
</evidence>
<dbReference type="GO" id="GO:0005829">
    <property type="term" value="C:cytosol"/>
    <property type="evidence" value="ECO:0007669"/>
    <property type="project" value="TreeGrafter"/>
</dbReference>
<dbReference type="InterPro" id="IPR015422">
    <property type="entry name" value="PyrdxlP-dep_Trfase_small"/>
</dbReference>
<dbReference type="InterPro" id="IPR049704">
    <property type="entry name" value="Aminotrans_3_PPA_site"/>
</dbReference>
<organism evidence="8 9">
    <name type="scientific">Symbiodinium natans</name>
    <dbReference type="NCBI Taxonomy" id="878477"/>
    <lineage>
        <taxon>Eukaryota</taxon>
        <taxon>Sar</taxon>
        <taxon>Alveolata</taxon>
        <taxon>Dinophyceae</taxon>
        <taxon>Suessiales</taxon>
        <taxon>Symbiodiniaceae</taxon>
        <taxon>Symbiodinium</taxon>
    </lineage>
</organism>
<dbReference type="GO" id="GO:0030170">
    <property type="term" value="F:pyridoxal phosphate binding"/>
    <property type="evidence" value="ECO:0007669"/>
    <property type="project" value="InterPro"/>
</dbReference>
<feature type="transmembrane region" description="Helical" evidence="6">
    <location>
        <begin position="29"/>
        <end position="52"/>
    </location>
</feature>
<gene>
    <name evidence="8" type="ORF">SNAT2548_LOCUS25974</name>
</gene>
<dbReference type="OrthoDB" id="425114at2759"/>
<dbReference type="GO" id="GO:0005524">
    <property type="term" value="F:ATP binding"/>
    <property type="evidence" value="ECO:0007669"/>
    <property type="project" value="InterPro"/>
</dbReference>
<name>A0A812S5H6_9DINO</name>
<dbReference type="InterPro" id="IPR015424">
    <property type="entry name" value="PyrdxlP-dep_Trfase"/>
</dbReference>
<dbReference type="SUPFAM" id="SSF90123">
    <property type="entry name" value="ABC transporter transmembrane region"/>
    <property type="match status" value="1"/>
</dbReference>
<evidence type="ECO:0000256" key="4">
    <source>
        <dbReference type="ARBA" id="ARBA00022989"/>
    </source>
</evidence>
<keyword evidence="4 6" id="KW-1133">Transmembrane helix</keyword>
<dbReference type="InterPro" id="IPR011527">
    <property type="entry name" value="ABC1_TM_dom"/>
</dbReference>
<protein>
    <recommendedName>
        <fullName evidence="7">ABC transmembrane type-1 domain-containing protein</fullName>
    </recommendedName>
</protein>
<comment type="caution">
    <text evidence="8">The sequence shown here is derived from an EMBL/GenBank/DDBJ whole genome shotgun (WGS) entry which is preliminary data.</text>
</comment>
<dbReference type="Gene3D" id="3.90.1150.10">
    <property type="entry name" value="Aspartate Aminotransferase, domain 1"/>
    <property type="match status" value="1"/>
</dbReference>
<dbReference type="CDD" id="cd00610">
    <property type="entry name" value="OAT_like"/>
    <property type="match status" value="1"/>
</dbReference>
<evidence type="ECO:0000256" key="3">
    <source>
        <dbReference type="ARBA" id="ARBA00022898"/>
    </source>
</evidence>
<dbReference type="PANTHER" id="PTHR43094:SF1">
    <property type="entry name" value="AMINOTRANSFERASE CLASS-III"/>
    <property type="match status" value="1"/>
</dbReference>
<evidence type="ECO:0000256" key="2">
    <source>
        <dbReference type="ARBA" id="ARBA00022692"/>
    </source>
</evidence>
<evidence type="ECO:0000313" key="9">
    <source>
        <dbReference type="Proteomes" id="UP000604046"/>
    </source>
</evidence>
<dbReference type="GO" id="GO:0008483">
    <property type="term" value="F:transaminase activity"/>
    <property type="evidence" value="ECO:0007669"/>
    <property type="project" value="InterPro"/>
</dbReference>
<dbReference type="EMBL" id="CAJNDS010002412">
    <property type="protein sequence ID" value="CAE7464897.1"/>
    <property type="molecule type" value="Genomic_DNA"/>
</dbReference>
<reference evidence="8" key="1">
    <citation type="submission" date="2021-02" db="EMBL/GenBank/DDBJ databases">
        <authorList>
            <person name="Dougan E. K."/>
            <person name="Rhodes N."/>
            <person name="Thang M."/>
            <person name="Chan C."/>
        </authorList>
    </citation>
    <scope>NUCLEOTIDE SEQUENCE</scope>
</reference>
<comment type="similarity">
    <text evidence="1">Belongs to the class-III pyridoxal-phosphate-dependent aminotransferase family.</text>
</comment>
<dbReference type="GO" id="GO:0016020">
    <property type="term" value="C:membrane"/>
    <property type="evidence" value="ECO:0007669"/>
    <property type="project" value="InterPro"/>
</dbReference>
<feature type="transmembrane region" description="Helical" evidence="6">
    <location>
        <begin position="58"/>
        <end position="79"/>
    </location>
</feature>
<dbReference type="Gene3D" id="3.40.640.10">
    <property type="entry name" value="Type I PLP-dependent aspartate aminotransferase-like (Major domain)"/>
    <property type="match status" value="1"/>
</dbReference>